<dbReference type="EMBL" id="JALLAZ020000560">
    <property type="protein sequence ID" value="KAL3792376.1"/>
    <property type="molecule type" value="Genomic_DNA"/>
</dbReference>
<evidence type="ECO:0000256" key="1">
    <source>
        <dbReference type="SAM" id="MobiDB-lite"/>
    </source>
</evidence>
<dbReference type="AlphaFoldDB" id="A0ABD3PYE2"/>
<reference evidence="2 3" key="1">
    <citation type="submission" date="2024-10" db="EMBL/GenBank/DDBJ databases">
        <title>Updated reference genomes for cyclostephanoid diatoms.</title>
        <authorList>
            <person name="Roberts W.R."/>
            <person name="Alverson A.J."/>
        </authorList>
    </citation>
    <scope>NUCLEOTIDE SEQUENCE [LARGE SCALE GENOMIC DNA]</scope>
    <source>
        <strain evidence="2 3">AJA276-08</strain>
    </source>
</reference>
<feature type="compositionally biased region" description="Polar residues" evidence="1">
    <location>
        <begin position="173"/>
        <end position="185"/>
    </location>
</feature>
<name>A0ABD3PYE2_9STRA</name>
<gene>
    <name evidence="2" type="ORF">ACHAW5_010777</name>
</gene>
<feature type="region of interest" description="Disordered" evidence="1">
    <location>
        <begin position="1"/>
        <end position="57"/>
    </location>
</feature>
<feature type="region of interest" description="Disordered" evidence="1">
    <location>
        <begin position="149"/>
        <end position="196"/>
    </location>
</feature>
<feature type="region of interest" description="Disordered" evidence="1">
    <location>
        <begin position="519"/>
        <end position="539"/>
    </location>
</feature>
<evidence type="ECO:0000313" key="3">
    <source>
        <dbReference type="Proteomes" id="UP001530315"/>
    </source>
</evidence>
<sequence length="754" mass="84041">MKPLLDQALPSDNQQNGMPSRGRVVSKLSRHNRRNRRGEKSRGDKRNSGRVPIPSFTPIPEEYLNACGDEGDTRLSEQSTAAMATCRTNECSDASKPIPGTTSIKFACASDDSNHGEADPLCLLQLGESQKRDRNHLINSMTEQLTCATCPSNPKDDRQTTEVQQIGHPTATPGGNTWKDNNAEQSKVGEGRDVSDAGNVNLVDTLIVETCFDAKEAIECPRKQAKNGKVEYSMKETGSSPVVQSSKRRNPCSDSAAKNVDKNNEMIIQRRDCVSGESRLADIVEILDDDHDALKMIGGHLEKVPMVLSSLESNKSSQAKRKRKPSPRVSRSSSDSSLKDEFIDIRRGYTRQRKCAPTKCKPESTVAATKTNEKGRLAGKISKTSGEKKLCFACVTCKCDGRSGTDPTSQKFSALSGSDARQEQSLVNRLQRIERDVAWKEGQRHDVARALKKHQLKMLKTWADSNTIDQKPRFLADADVNDELRGSYLPQVGSKESIRAQRRVFGRQKTHQPTLTQIIRGPRDDNHIDEKPPTSENPNTVIIHYNCDSVEDSNCVASVEDARDDFLSFWTDTEPINSQRHGTMSYYNRALANFNYAKSIGKWAKATATTLQLEEDEGFGALAGLFDSIVRCPRDSVHDDEDEYVDNGLSLMAGPLTPRGERVAKQIERSVNNDSEKMASIERMCPNWRENIEIAQAQNDPEDLRKALHNVQHAKKKLESMKCRILQAFIDRHQTLEMYEKSLEGSLDRLSGNC</sequence>
<feature type="compositionally biased region" description="Basic and acidic residues" evidence="1">
    <location>
        <begin position="38"/>
        <end position="47"/>
    </location>
</feature>
<evidence type="ECO:0000313" key="2">
    <source>
        <dbReference type="EMBL" id="KAL3792376.1"/>
    </source>
</evidence>
<dbReference type="Proteomes" id="UP001530315">
    <property type="component" value="Unassembled WGS sequence"/>
</dbReference>
<feature type="compositionally biased region" description="Basic residues" evidence="1">
    <location>
        <begin position="28"/>
        <end position="37"/>
    </location>
</feature>
<feature type="region of interest" description="Disordered" evidence="1">
    <location>
        <begin position="231"/>
        <end position="257"/>
    </location>
</feature>
<feature type="region of interest" description="Disordered" evidence="1">
    <location>
        <begin position="312"/>
        <end position="343"/>
    </location>
</feature>
<keyword evidence="3" id="KW-1185">Reference proteome</keyword>
<protein>
    <submittedName>
        <fullName evidence="2">Uncharacterized protein</fullName>
    </submittedName>
</protein>
<proteinExistence type="predicted"/>
<feature type="compositionally biased region" description="Polar residues" evidence="1">
    <location>
        <begin position="236"/>
        <end position="245"/>
    </location>
</feature>
<comment type="caution">
    <text evidence="2">The sequence shown here is derived from an EMBL/GenBank/DDBJ whole genome shotgun (WGS) entry which is preliminary data.</text>
</comment>
<feature type="compositionally biased region" description="Basic and acidic residues" evidence="1">
    <location>
        <begin position="521"/>
        <end position="533"/>
    </location>
</feature>
<accession>A0ABD3PYE2</accession>
<organism evidence="2 3">
    <name type="scientific">Stephanodiscus triporus</name>
    <dbReference type="NCBI Taxonomy" id="2934178"/>
    <lineage>
        <taxon>Eukaryota</taxon>
        <taxon>Sar</taxon>
        <taxon>Stramenopiles</taxon>
        <taxon>Ochrophyta</taxon>
        <taxon>Bacillariophyta</taxon>
        <taxon>Coscinodiscophyceae</taxon>
        <taxon>Thalassiosirophycidae</taxon>
        <taxon>Stephanodiscales</taxon>
        <taxon>Stephanodiscaceae</taxon>
        <taxon>Stephanodiscus</taxon>
    </lineage>
</organism>
<feature type="compositionally biased region" description="Low complexity" evidence="1">
    <location>
        <begin position="327"/>
        <end position="336"/>
    </location>
</feature>